<proteinExistence type="predicted"/>
<name>A0A514EBM1_9XANT</name>
<evidence type="ECO:0000313" key="1">
    <source>
        <dbReference type="EMBL" id="QDI03446.1"/>
    </source>
</evidence>
<dbReference type="RefSeq" id="WP_142742108.1">
    <property type="nucleotide sequence ID" value="NZ_CP038228.1"/>
</dbReference>
<evidence type="ECO:0000313" key="2">
    <source>
        <dbReference type="Proteomes" id="UP000319349"/>
    </source>
</evidence>
<dbReference type="EMBL" id="CP038228">
    <property type="protein sequence ID" value="QDI03446.1"/>
    <property type="molecule type" value="Genomic_DNA"/>
</dbReference>
<keyword evidence="2" id="KW-1185">Reference proteome</keyword>
<organism evidence="1 2">
    <name type="scientific">Xanthomonas cerealis pv. cerealis</name>
    <dbReference type="NCBI Taxonomy" id="152263"/>
    <lineage>
        <taxon>Bacteria</taxon>
        <taxon>Pseudomonadati</taxon>
        <taxon>Pseudomonadota</taxon>
        <taxon>Gammaproteobacteria</taxon>
        <taxon>Lysobacterales</taxon>
        <taxon>Lysobacteraceae</taxon>
        <taxon>Xanthomonas</taxon>
        <taxon>Xanthomonas translucens group</taxon>
        <taxon>Xanthomonas cerealis</taxon>
    </lineage>
</organism>
<gene>
    <name evidence="1" type="ORF">E4A48_06840</name>
</gene>
<dbReference type="AlphaFoldDB" id="A0A514EBM1"/>
<reference evidence="1 2" key="1">
    <citation type="submission" date="2019-03" db="EMBL/GenBank/DDBJ databases">
        <title>Tal1 in Xanthomonas translucens pv. cerealis Contributes to Virulence in Bacterial Leaf Streak of Wheat.</title>
        <authorList>
            <person name="Shah S.M.A."/>
            <person name="Haq F."/>
            <person name="Ma W."/>
            <person name="Xu X."/>
            <person name="Wang S."/>
            <person name="Xu Z."/>
            <person name="Zou L."/>
            <person name="Zhu B."/>
            <person name="Chen G."/>
        </authorList>
    </citation>
    <scope>NUCLEOTIDE SEQUENCE [LARGE SCALE GENOMIC DNA]</scope>
    <source>
        <strain evidence="1 2">01</strain>
    </source>
</reference>
<dbReference type="Proteomes" id="UP000319349">
    <property type="component" value="Chromosome"/>
</dbReference>
<accession>A0A514EBM1</accession>
<protein>
    <submittedName>
        <fullName evidence="1">Uncharacterized protein</fullName>
    </submittedName>
</protein>
<sequence length="69" mass="7585">MARVLTCIDPVPAQDGTCTTTAWLDQSSWVDMLPTVAQANEVGAMFFTSVMAVAVAKRLLFPPEEREIR</sequence>